<dbReference type="HOGENOM" id="CLU_2980674_0_0_1"/>
<organism evidence="1 2">
    <name type="scientific">Suillus luteus UH-Slu-Lm8-n1</name>
    <dbReference type="NCBI Taxonomy" id="930992"/>
    <lineage>
        <taxon>Eukaryota</taxon>
        <taxon>Fungi</taxon>
        <taxon>Dikarya</taxon>
        <taxon>Basidiomycota</taxon>
        <taxon>Agaricomycotina</taxon>
        <taxon>Agaricomycetes</taxon>
        <taxon>Agaricomycetidae</taxon>
        <taxon>Boletales</taxon>
        <taxon>Suillineae</taxon>
        <taxon>Suillaceae</taxon>
        <taxon>Suillus</taxon>
    </lineage>
</organism>
<reference evidence="1 2" key="1">
    <citation type="submission" date="2014-04" db="EMBL/GenBank/DDBJ databases">
        <authorList>
            <consortium name="DOE Joint Genome Institute"/>
            <person name="Kuo A."/>
            <person name="Ruytinx J."/>
            <person name="Rineau F."/>
            <person name="Colpaert J."/>
            <person name="Kohler A."/>
            <person name="Nagy L.G."/>
            <person name="Floudas D."/>
            <person name="Copeland A."/>
            <person name="Barry K.W."/>
            <person name="Cichocki N."/>
            <person name="Veneault-Fourrey C."/>
            <person name="LaButti K."/>
            <person name="Lindquist E.A."/>
            <person name="Lipzen A."/>
            <person name="Lundell T."/>
            <person name="Morin E."/>
            <person name="Murat C."/>
            <person name="Sun H."/>
            <person name="Tunlid A."/>
            <person name="Henrissat B."/>
            <person name="Grigoriev I.V."/>
            <person name="Hibbett D.S."/>
            <person name="Martin F."/>
            <person name="Nordberg H.P."/>
            <person name="Cantor M.N."/>
            <person name="Hua S.X."/>
        </authorList>
    </citation>
    <scope>NUCLEOTIDE SEQUENCE [LARGE SCALE GENOMIC DNA]</scope>
    <source>
        <strain evidence="1 2">UH-Slu-Lm8-n1</strain>
    </source>
</reference>
<proteinExistence type="predicted"/>
<dbReference type="Proteomes" id="UP000054485">
    <property type="component" value="Unassembled WGS sequence"/>
</dbReference>
<evidence type="ECO:0000313" key="2">
    <source>
        <dbReference type="Proteomes" id="UP000054485"/>
    </source>
</evidence>
<protein>
    <submittedName>
        <fullName evidence="1">Uncharacterized protein</fullName>
    </submittedName>
</protein>
<keyword evidence="2" id="KW-1185">Reference proteome</keyword>
<accession>A0A0C9ZX04</accession>
<dbReference type="AlphaFoldDB" id="A0A0C9ZX04"/>
<name>A0A0C9ZX04_9AGAM</name>
<gene>
    <name evidence="1" type="ORF">CY34DRAFT_813277</name>
</gene>
<evidence type="ECO:0000313" key="1">
    <source>
        <dbReference type="EMBL" id="KIK33921.1"/>
    </source>
</evidence>
<dbReference type="EMBL" id="KN835843">
    <property type="protein sequence ID" value="KIK33921.1"/>
    <property type="molecule type" value="Genomic_DNA"/>
</dbReference>
<sequence length="58" mass="6408">MKLESEGMCLQSRLVSIKTYANQNACGGASIGFVISSKHRYCALYEFLVKANDCSEEL</sequence>
<reference evidence="2" key="2">
    <citation type="submission" date="2015-01" db="EMBL/GenBank/DDBJ databases">
        <title>Evolutionary Origins and Diversification of the Mycorrhizal Mutualists.</title>
        <authorList>
            <consortium name="DOE Joint Genome Institute"/>
            <consortium name="Mycorrhizal Genomics Consortium"/>
            <person name="Kohler A."/>
            <person name="Kuo A."/>
            <person name="Nagy L.G."/>
            <person name="Floudas D."/>
            <person name="Copeland A."/>
            <person name="Barry K.W."/>
            <person name="Cichocki N."/>
            <person name="Veneault-Fourrey C."/>
            <person name="LaButti K."/>
            <person name="Lindquist E.A."/>
            <person name="Lipzen A."/>
            <person name="Lundell T."/>
            <person name="Morin E."/>
            <person name="Murat C."/>
            <person name="Riley R."/>
            <person name="Ohm R."/>
            <person name="Sun H."/>
            <person name="Tunlid A."/>
            <person name="Henrissat B."/>
            <person name="Grigoriev I.V."/>
            <person name="Hibbett D.S."/>
            <person name="Martin F."/>
        </authorList>
    </citation>
    <scope>NUCLEOTIDE SEQUENCE [LARGE SCALE GENOMIC DNA]</scope>
    <source>
        <strain evidence="2">UH-Slu-Lm8-n1</strain>
    </source>
</reference>